<organism evidence="3 4">
    <name type="scientific">Venturia nashicola</name>
    <dbReference type="NCBI Taxonomy" id="86259"/>
    <lineage>
        <taxon>Eukaryota</taxon>
        <taxon>Fungi</taxon>
        <taxon>Dikarya</taxon>
        <taxon>Ascomycota</taxon>
        <taxon>Pezizomycotina</taxon>
        <taxon>Dothideomycetes</taxon>
        <taxon>Pleosporomycetidae</taxon>
        <taxon>Venturiales</taxon>
        <taxon>Venturiaceae</taxon>
        <taxon>Venturia</taxon>
    </lineage>
</organism>
<evidence type="ECO:0000313" key="3">
    <source>
        <dbReference type="EMBL" id="TID23370.1"/>
    </source>
</evidence>
<feature type="region of interest" description="Disordered" evidence="1">
    <location>
        <begin position="304"/>
        <end position="337"/>
    </location>
</feature>
<dbReference type="Gene3D" id="1.10.150.50">
    <property type="entry name" value="Transcription Factor, Ets-1"/>
    <property type="match status" value="1"/>
</dbReference>
<dbReference type="EMBL" id="SNSC02000006">
    <property type="protein sequence ID" value="TID23370.1"/>
    <property type="molecule type" value="Genomic_DNA"/>
</dbReference>
<evidence type="ECO:0000313" key="4">
    <source>
        <dbReference type="Proteomes" id="UP000298493"/>
    </source>
</evidence>
<dbReference type="Pfam" id="PF25416">
    <property type="entry name" value="GRHL1_C"/>
    <property type="match status" value="1"/>
</dbReference>
<dbReference type="STRING" id="86259.A0A4Z1PJ16"/>
<dbReference type="Pfam" id="PF00536">
    <property type="entry name" value="SAM_1"/>
    <property type="match status" value="1"/>
</dbReference>
<feature type="compositionally biased region" description="Low complexity" evidence="1">
    <location>
        <begin position="309"/>
        <end position="320"/>
    </location>
</feature>
<dbReference type="SUPFAM" id="SSF47769">
    <property type="entry name" value="SAM/Pointed domain"/>
    <property type="match status" value="1"/>
</dbReference>
<dbReference type="InterPro" id="IPR057520">
    <property type="entry name" value="GRHL1/CP2_C"/>
</dbReference>
<dbReference type="AlphaFoldDB" id="A0A4Z1PJ16"/>
<comment type="caution">
    <text evidence="3">The sequence shown here is derived from an EMBL/GenBank/DDBJ whole genome shotgun (WGS) entry which is preliminary data.</text>
</comment>
<keyword evidence="4" id="KW-1185">Reference proteome</keyword>
<sequence>MGCSGLATRASLRWALSWLPNPDIEEQQICRRVVRAMEHLSTQSEELEEVDPVITASPRLCAVLQSLSLAEYTEALVAHGFTTWNQLLDIQEHDLEALRFKLGHRRKLQRDIAVCKNAQRLQDQLDIPQDITELATNHGSSAIRQAKRKIDKIEPFDGMNKRSRQKTLHSLLSADPTTHSSTSHFTVVKDRCSTISLRMPVMYGHPFRQRSVTLSPKVAPHLLTGEESLSLEPTSGSNFTTPSTEQADAWACSLLNLSPSSTHCDHTNTSCACWQDAMLFPNEPTNLLQNQASQMFEKSLPSTAFTQGSSLSSRSGSVPSANSERSSKARTRGTSYASVEDIERLNSKPITMLMQPETFSQAFQTLPPSATCIHILPKMADSNFQDSLHFAVHLKSYTLNDFIQLIANKCRMLSHQILKTVRIDETGTEIAFNDMMVRQLINEQIMIAEFRDIGLPPDLHPSFADAAGQLVLYQELGVNVAETDDSINSREAIFLVREGLSRHAHLHVYILALVNFCFWNNTFAQSLLTRGFVKIEGRE</sequence>
<dbReference type="InterPro" id="IPR001660">
    <property type="entry name" value="SAM"/>
</dbReference>
<proteinExistence type="predicted"/>
<feature type="domain" description="SAM" evidence="2">
    <location>
        <begin position="52"/>
        <end position="118"/>
    </location>
</feature>
<evidence type="ECO:0000256" key="1">
    <source>
        <dbReference type="SAM" id="MobiDB-lite"/>
    </source>
</evidence>
<gene>
    <name evidence="3" type="ORF">E6O75_ATG03006</name>
</gene>
<dbReference type="InterPro" id="IPR013761">
    <property type="entry name" value="SAM/pointed_sf"/>
</dbReference>
<evidence type="ECO:0000259" key="2">
    <source>
        <dbReference type="SMART" id="SM00454"/>
    </source>
</evidence>
<dbReference type="CDD" id="cd09487">
    <property type="entry name" value="SAM_superfamily"/>
    <property type="match status" value="1"/>
</dbReference>
<dbReference type="Proteomes" id="UP000298493">
    <property type="component" value="Unassembled WGS sequence"/>
</dbReference>
<reference evidence="3 4" key="1">
    <citation type="submission" date="2019-04" db="EMBL/GenBank/DDBJ databases">
        <title>High contiguity whole genome sequence and gene annotation resource for two Venturia nashicola isolates.</title>
        <authorList>
            <person name="Prokchorchik M."/>
            <person name="Won K."/>
            <person name="Lee Y."/>
            <person name="Choi E.D."/>
            <person name="Segonzac C."/>
            <person name="Sohn K.H."/>
        </authorList>
    </citation>
    <scope>NUCLEOTIDE SEQUENCE [LARGE SCALE GENOMIC DNA]</scope>
    <source>
        <strain evidence="3 4">PRI2</strain>
    </source>
</reference>
<dbReference type="SMART" id="SM00454">
    <property type="entry name" value="SAM"/>
    <property type="match status" value="1"/>
</dbReference>
<accession>A0A4Z1PJ16</accession>
<protein>
    <submittedName>
        <fullName evidence="3">High mobility group protein 20A</fullName>
    </submittedName>
</protein>
<name>A0A4Z1PJ16_9PEZI</name>